<dbReference type="AlphaFoldDB" id="A0AAU9WK97"/>
<dbReference type="Gene3D" id="3.10.100.10">
    <property type="entry name" value="Mannose-Binding Protein A, subunit A"/>
    <property type="match status" value="2"/>
</dbReference>
<feature type="domain" description="C-type lectin" evidence="3">
    <location>
        <begin position="369"/>
        <end position="459"/>
    </location>
</feature>
<dbReference type="PROSITE" id="PS00615">
    <property type="entry name" value="C_TYPE_LECTIN_1"/>
    <property type="match status" value="1"/>
</dbReference>
<dbReference type="InterPro" id="IPR016187">
    <property type="entry name" value="CTDL_fold"/>
</dbReference>
<dbReference type="Proteomes" id="UP001159428">
    <property type="component" value="Unassembled WGS sequence"/>
</dbReference>
<organism evidence="4 5">
    <name type="scientific">Pocillopora meandrina</name>
    <dbReference type="NCBI Taxonomy" id="46732"/>
    <lineage>
        <taxon>Eukaryota</taxon>
        <taxon>Metazoa</taxon>
        <taxon>Cnidaria</taxon>
        <taxon>Anthozoa</taxon>
        <taxon>Hexacorallia</taxon>
        <taxon>Scleractinia</taxon>
        <taxon>Astrocoeniina</taxon>
        <taxon>Pocilloporidae</taxon>
        <taxon>Pocillopora</taxon>
    </lineage>
</organism>
<feature type="signal peptide" evidence="2">
    <location>
        <begin position="1"/>
        <end position="16"/>
    </location>
</feature>
<evidence type="ECO:0000313" key="4">
    <source>
        <dbReference type="EMBL" id="CAH3116760.1"/>
    </source>
</evidence>
<sequence length="462" mass="52535">MHLITTLFYLPLVAAGCRTVKFIKEEGVALQNHVIKTVSDSKPISCGWQCADTPLCFSMNVRRLPNGRVTCELNNSSKTADQQNLILSPGSQYHQLAEIERCTADQCIYKDALPDDWYRVGSKLFKLFHDRKTWGQARQFCQSIGGDLLSINREDENKFAFQLLNQIKPNIAGTSGVNSLFFIIGKDVIGHWFLDGTDVDVSLFNGARYKEESSRSAKALYLDGQFAYATTPAVNFLSISFTLVSWVKLEDPVRSPSTIYGYWKNPNLFRFTAFLGDKLQFEFQNRDAQGGFQDKIDIRGGNPNKEIWFNAAAVWDKTMNKAYLYLNGREVGTSDGPSGFDPTEFKYTFYDIGLKRDGNHTMKGYLRNLMIVRSALTGEEILRMKDLNNEAFAGAWIGLNDLRTEGDYHWPDGSQVTYEKWHPNEPNNAYEYQNCVQMRISDGTWDDASCGKRLPFLCEKKH</sequence>
<reference evidence="4 5" key="1">
    <citation type="submission" date="2022-05" db="EMBL/GenBank/DDBJ databases">
        <authorList>
            <consortium name="Genoscope - CEA"/>
            <person name="William W."/>
        </authorList>
    </citation>
    <scope>NUCLEOTIDE SEQUENCE [LARGE SCALE GENOMIC DNA]</scope>
</reference>
<keyword evidence="5" id="KW-1185">Reference proteome</keyword>
<evidence type="ECO:0000313" key="5">
    <source>
        <dbReference type="Proteomes" id="UP001159428"/>
    </source>
</evidence>
<comment type="caution">
    <text evidence="4">The sequence shown here is derived from an EMBL/GenBank/DDBJ whole genome shotgun (WGS) entry which is preliminary data.</text>
</comment>
<gene>
    <name evidence="4" type="ORF">PMEA_00006599</name>
</gene>
<keyword evidence="2" id="KW-0732">Signal</keyword>
<dbReference type="InterPro" id="IPR016186">
    <property type="entry name" value="C-type_lectin-like/link_sf"/>
</dbReference>
<dbReference type="InterPro" id="IPR050111">
    <property type="entry name" value="C-type_lectin/snaclec_domain"/>
</dbReference>
<dbReference type="EMBL" id="CALNXJ010000015">
    <property type="protein sequence ID" value="CAH3116760.1"/>
    <property type="molecule type" value="Genomic_DNA"/>
</dbReference>
<proteinExistence type="predicted"/>
<dbReference type="PANTHER" id="PTHR22803">
    <property type="entry name" value="MANNOSE, PHOSPHOLIPASE, LECTIN RECEPTOR RELATED"/>
    <property type="match status" value="1"/>
</dbReference>
<accession>A0AAU9WK97</accession>
<dbReference type="InterPro" id="IPR018378">
    <property type="entry name" value="C-type_lectin_CS"/>
</dbReference>
<dbReference type="SMART" id="SM00034">
    <property type="entry name" value="CLECT"/>
    <property type="match status" value="1"/>
</dbReference>
<evidence type="ECO:0000259" key="3">
    <source>
        <dbReference type="PROSITE" id="PS50041"/>
    </source>
</evidence>
<name>A0AAU9WK97_9CNID</name>
<evidence type="ECO:0000256" key="1">
    <source>
        <dbReference type="ARBA" id="ARBA00023157"/>
    </source>
</evidence>
<dbReference type="SUPFAM" id="SSF49899">
    <property type="entry name" value="Concanavalin A-like lectins/glucanases"/>
    <property type="match status" value="1"/>
</dbReference>
<dbReference type="Pfam" id="PF00059">
    <property type="entry name" value="Lectin_C"/>
    <property type="match status" value="1"/>
</dbReference>
<dbReference type="SUPFAM" id="SSF56436">
    <property type="entry name" value="C-type lectin-like"/>
    <property type="match status" value="2"/>
</dbReference>
<dbReference type="Gene3D" id="2.60.120.200">
    <property type="match status" value="1"/>
</dbReference>
<keyword evidence="1" id="KW-1015">Disulfide bond</keyword>
<dbReference type="PROSITE" id="PS50041">
    <property type="entry name" value="C_TYPE_LECTIN_2"/>
    <property type="match status" value="1"/>
</dbReference>
<feature type="chain" id="PRO_5043885845" description="C-type lectin domain-containing protein" evidence="2">
    <location>
        <begin position="17"/>
        <end position="462"/>
    </location>
</feature>
<dbReference type="InterPro" id="IPR013320">
    <property type="entry name" value="ConA-like_dom_sf"/>
</dbReference>
<dbReference type="Pfam" id="PF13385">
    <property type="entry name" value="Laminin_G_3"/>
    <property type="match status" value="1"/>
</dbReference>
<evidence type="ECO:0000256" key="2">
    <source>
        <dbReference type="SAM" id="SignalP"/>
    </source>
</evidence>
<protein>
    <recommendedName>
        <fullName evidence="3">C-type lectin domain-containing protein</fullName>
    </recommendedName>
</protein>
<dbReference type="InterPro" id="IPR001304">
    <property type="entry name" value="C-type_lectin-like"/>
</dbReference>